<dbReference type="InterPro" id="IPR001613">
    <property type="entry name" value="Flavin_amine_oxidase"/>
</dbReference>
<dbReference type="PANTHER" id="PTHR43563">
    <property type="entry name" value="AMINE OXIDASE"/>
    <property type="match status" value="1"/>
</dbReference>
<dbReference type="EMBL" id="BAAAOR010000002">
    <property type="protein sequence ID" value="GAA1502913.1"/>
    <property type="molecule type" value="Genomic_DNA"/>
</dbReference>
<comment type="similarity">
    <text evidence="2">Belongs to the flavin monoamine oxidase family.</text>
</comment>
<evidence type="ECO:0000313" key="5">
    <source>
        <dbReference type="EMBL" id="GAA1502913.1"/>
    </source>
</evidence>
<dbReference type="Gene3D" id="1.10.405.10">
    <property type="entry name" value="Guanine Nucleotide Dissociation Inhibitor, domain 1"/>
    <property type="match status" value="1"/>
</dbReference>
<dbReference type="Gene3D" id="3.50.50.60">
    <property type="entry name" value="FAD/NAD(P)-binding domain"/>
    <property type="match status" value="1"/>
</dbReference>
<evidence type="ECO:0000313" key="6">
    <source>
        <dbReference type="Proteomes" id="UP001500842"/>
    </source>
</evidence>
<keyword evidence="6" id="KW-1185">Reference proteome</keyword>
<dbReference type="InterPro" id="IPR050703">
    <property type="entry name" value="Flavin_MAO"/>
</dbReference>
<sequence>METDKETDVEADMSEVDVVVVGAGLAGLSAARTLVAAGRSVTVLEARERVGGRTEGGTLEGAPVELGGTWLGEGHTRMYELVAELGLETFPTWNDAGSLLLELGGRQSRLSPTKGATPRLNPIALADLAQGLARYGRLARSVDPARPWAHPRAEVLDGQTYESWVRRNLRTPAGRSYFRVLAEALYSADPSDLSLLHTLFYTASNGDLETLASTDRGAQKDRVVGGSVLVAQRLAEGLDVRLASPVARIAQDDRGVTVLTRGGEALTARHVVVAVPPTLAGRLDYDPLLPPWRDQLTQRVPAGTVAKCFAAYPTPFWREQGLNGQAISDRGPVKVTFDVSPPDAGVGILLGFVEGGEARRWQRLPEAERRRGVLDCFARYFGAAAAHPTSYVEKDWSAEEFTRGCYGAHFAPGTWTSYGPALREPVGRIHWAGAEYAVEWNGYMEGAVRSGCTTAEAILSGRRGSASC</sequence>
<evidence type="ECO:0000256" key="2">
    <source>
        <dbReference type="ARBA" id="ARBA00005995"/>
    </source>
</evidence>
<evidence type="ECO:0000259" key="4">
    <source>
        <dbReference type="Pfam" id="PF01593"/>
    </source>
</evidence>
<dbReference type="Pfam" id="PF01593">
    <property type="entry name" value="Amino_oxidase"/>
    <property type="match status" value="1"/>
</dbReference>
<evidence type="ECO:0000256" key="1">
    <source>
        <dbReference type="ARBA" id="ARBA00001974"/>
    </source>
</evidence>
<dbReference type="Gene3D" id="3.90.660.10">
    <property type="match status" value="1"/>
</dbReference>
<dbReference type="SUPFAM" id="SSF54373">
    <property type="entry name" value="FAD-linked reductases, C-terminal domain"/>
    <property type="match status" value="1"/>
</dbReference>
<accession>A0ABN1ZRS2</accession>
<dbReference type="SUPFAM" id="SSF51905">
    <property type="entry name" value="FAD/NAD(P)-binding domain"/>
    <property type="match status" value="1"/>
</dbReference>
<dbReference type="InterPro" id="IPR036188">
    <property type="entry name" value="FAD/NAD-bd_sf"/>
</dbReference>
<dbReference type="Proteomes" id="UP001500842">
    <property type="component" value="Unassembled WGS sequence"/>
</dbReference>
<feature type="domain" description="Amine oxidase" evidence="4">
    <location>
        <begin position="25"/>
        <end position="459"/>
    </location>
</feature>
<dbReference type="InterPro" id="IPR002937">
    <property type="entry name" value="Amino_oxidase"/>
</dbReference>
<comment type="cofactor">
    <cofactor evidence="1">
        <name>FAD</name>
        <dbReference type="ChEBI" id="CHEBI:57692"/>
    </cofactor>
</comment>
<evidence type="ECO:0000256" key="3">
    <source>
        <dbReference type="ARBA" id="ARBA00023002"/>
    </source>
</evidence>
<reference evidence="5 6" key="1">
    <citation type="journal article" date="2019" name="Int. J. Syst. Evol. Microbiol.">
        <title>The Global Catalogue of Microorganisms (GCM) 10K type strain sequencing project: providing services to taxonomists for standard genome sequencing and annotation.</title>
        <authorList>
            <consortium name="The Broad Institute Genomics Platform"/>
            <consortium name="The Broad Institute Genome Sequencing Center for Infectious Disease"/>
            <person name="Wu L."/>
            <person name="Ma J."/>
        </authorList>
    </citation>
    <scope>NUCLEOTIDE SEQUENCE [LARGE SCALE GENOMIC DNA]</scope>
    <source>
        <strain evidence="5 6">JCM 14942</strain>
    </source>
</reference>
<dbReference type="PRINTS" id="PR00757">
    <property type="entry name" value="AMINEOXDASEF"/>
</dbReference>
<gene>
    <name evidence="5" type="ORF">GCM10009788_02670</name>
</gene>
<comment type="caution">
    <text evidence="5">The sequence shown here is derived from an EMBL/GenBank/DDBJ whole genome shotgun (WGS) entry which is preliminary data.</text>
</comment>
<proteinExistence type="inferred from homology"/>
<protein>
    <submittedName>
        <fullName evidence="5">FAD-dependent oxidoreductase</fullName>
    </submittedName>
</protein>
<name>A0ABN1ZRS2_9ACTN</name>
<organism evidence="5 6">
    <name type="scientific">Nocardioides humi</name>
    <dbReference type="NCBI Taxonomy" id="449461"/>
    <lineage>
        <taxon>Bacteria</taxon>
        <taxon>Bacillati</taxon>
        <taxon>Actinomycetota</taxon>
        <taxon>Actinomycetes</taxon>
        <taxon>Propionibacteriales</taxon>
        <taxon>Nocardioidaceae</taxon>
        <taxon>Nocardioides</taxon>
    </lineage>
</organism>
<dbReference type="PANTHER" id="PTHR43563:SF1">
    <property type="entry name" value="AMINE OXIDASE [FLAVIN-CONTAINING] B"/>
    <property type="match status" value="1"/>
</dbReference>
<keyword evidence="3" id="KW-0560">Oxidoreductase</keyword>